<reference evidence="1 2" key="1">
    <citation type="journal article" date="2021" name="Environ. Microbiol.">
        <title>Genetic insights into the dark matter of the mammalian gut microbiota through targeted genome reconstruction.</title>
        <authorList>
            <person name="Lugli G.A."/>
            <person name="Alessandri G."/>
            <person name="Milani C."/>
            <person name="Viappiani A."/>
            <person name="Fontana F."/>
            <person name="Tarracchini C."/>
            <person name="Mancabelli L."/>
            <person name="Argentini C."/>
            <person name="Ruiz L."/>
            <person name="Margolles A."/>
            <person name="van Sinderen D."/>
            <person name="Turroni F."/>
            <person name="Ventura M."/>
        </authorList>
    </citation>
    <scope>NUCLEOTIDE SEQUENCE [LARGE SCALE GENOMIC DNA]</scope>
    <source>
        <strain evidence="1 2">MA2</strain>
    </source>
</reference>
<dbReference type="RefSeq" id="WP_214358650.1">
    <property type="nucleotide sequence ID" value="NZ_JAFEJS010000009.1"/>
</dbReference>
<evidence type="ECO:0000313" key="1">
    <source>
        <dbReference type="EMBL" id="MBT1173397.1"/>
    </source>
</evidence>
<keyword evidence="2" id="KW-1185">Reference proteome</keyword>
<dbReference type="Proteomes" id="UP000773064">
    <property type="component" value="Unassembled WGS sequence"/>
</dbReference>
<protein>
    <recommendedName>
        <fullName evidence="3">DUF559 domain-containing protein</fullName>
    </recommendedName>
</protein>
<gene>
    <name evidence="1" type="ORF">JS528_08565</name>
</gene>
<evidence type="ECO:0000313" key="2">
    <source>
        <dbReference type="Proteomes" id="UP000773064"/>
    </source>
</evidence>
<dbReference type="Gene3D" id="3.40.960.10">
    <property type="entry name" value="VSR Endonuclease"/>
    <property type="match status" value="1"/>
</dbReference>
<proteinExistence type="predicted"/>
<name>A0ABS5UR66_9BIFI</name>
<dbReference type="EMBL" id="JAFEJS010000009">
    <property type="protein sequence ID" value="MBT1173397.1"/>
    <property type="molecule type" value="Genomic_DNA"/>
</dbReference>
<accession>A0ABS5UR66</accession>
<organism evidence="1 2">
    <name type="scientific">Bifidobacterium santillanense</name>
    <dbReference type="NCBI Taxonomy" id="2809028"/>
    <lineage>
        <taxon>Bacteria</taxon>
        <taxon>Bacillati</taxon>
        <taxon>Actinomycetota</taxon>
        <taxon>Actinomycetes</taxon>
        <taxon>Bifidobacteriales</taxon>
        <taxon>Bifidobacteriaceae</taxon>
        <taxon>Bifidobacterium</taxon>
    </lineage>
</organism>
<sequence>MDTTRSTFFTLEQATALAQRTHIECRSIAMRTAQSLCFSHTTALRLHGMAASMDTRPGFDADRLHVCVTAPGKLSRLRGVRFHLWSKDTAPILLDDLVECMPAEDAICQMAAYTDLPSLVIAMDWLTCRNPDLRVMSHAELEGHVRSLGRFPGVRLCRQALSYSREGTDSPQESLLRLAAEQYGIPKLTVNMPIMDHELGKEYIVDMALPEYGIIIEYDGRHHYTMDRWETDLNKRNRLTALGMTTFVATRTTTATDDNLHAFLAMIAREIGRRRGAR</sequence>
<evidence type="ECO:0008006" key="3">
    <source>
        <dbReference type="Google" id="ProtNLM"/>
    </source>
</evidence>
<comment type="caution">
    <text evidence="1">The sequence shown here is derived from an EMBL/GenBank/DDBJ whole genome shotgun (WGS) entry which is preliminary data.</text>
</comment>